<dbReference type="InterPro" id="IPR007835">
    <property type="entry name" value="MOFRL"/>
</dbReference>
<dbReference type="SUPFAM" id="SSF82544">
    <property type="entry name" value="GckA/TtuD-like"/>
    <property type="match status" value="1"/>
</dbReference>
<evidence type="ECO:0000313" key="3">
    <source>
        <dbReference type="EMBL" id="MPM03558.1"/>
    </source>
</evidence>
<evidence type="ECO:0000259" key="2">
    <source>
        <dbReference type="Pfam" id="PF13660"/>
    </source>
</evidence>
<dbReference type="Pfam" id="PF13660">
    <property type="entry name" value="DUF4147"/>
    <property type="match status" value="1"/>
</dbReference>
<protein>
    <submittedName>
        <fullName evidence="3">D-glycerate 2-kinase</fullName>
        <ecNumber evidence="3">2.7.1.165</ecNumber>
    </submittedName>
</protein>
<dbReference type="GO" id="GO:0008887">
    <property type="term" value="F:glycerate kinase activity"/>
    <property type="evidence" value="ECO:0007669"/>
    <property type="project" value="InterPro"/>
</dbReference>
<dbReference type="AlphaFoldDB" id="A0A644WJ93"/>
<comment type="caution">
    <text evidence="3">The sequence shown here is derived from an EMBL/GenBank/DDBJ whole genome shotgun (WGS) entry which is preliminary data.</text>
</comment>
<dbReference type="GO" id="GO:0043798">
    <property type="term" value="F:glycerate 2-kinase activity"/>
    <property type="evidence" value="ECO:0007669"/>
    <property type="project" value="UniProtKB-EC"/>
</dbReference>
<dbReference type="Gene3D" id="3.40.50.10180">
    <property type="entry name" value="Glycerate kinase, MOFRL-like N-terminal domain"/>
    <property type="match status" value="1"/>
</dbReference>
<dbReference type="PANTHER" id="PTHR12227">
    <property type="entry name" value="GLYCERATE KINASE"/>
    <property type="match status" value="1"/>
</dbReference>
<dbReference type="InterPro" id="IPR038614">
    <property type="entry name" value="GK_N_sf"/>
</dbReference>
<feature type="domain" description="MOFRL" evidence="1">
    <location>
        <begin position="202"/>
        <end position="307"/>
    </location>
</feature>
<dbReference type="EC" id="2.7.1.165" evidence="3"/>
<gene>
    <name evidence="3" type="ORF">SDC9_49825</name>
</gene>
<dbReference type="InterPro" id="IPR037035">
    <property type="entry name" value="GK-like_C_sf"/>
</dbReference>
<dbReference type="Gene3D" id="3.40.1480.10">
    <property type="entry name" value="MOFRL domain"/>
    <property type="match status" value="1"/>
</dbReference>
<dbReference type="InterPro" id="IPR039760">
    <property type="entry name" value="MOFRL_protein"/>
</dbReference>
<accession>A0A644WJ93</accession>
<dbReference type="EMBL" id="VSSQ01000963">
    <property type="protein sequence ID" value="MPM03558.1"/>
    <property type="molecule type" value="Genomic_DNA"/>
</dbReference>
<keyword evidence="3" id="KW-0808">Transferase</keyword>
<evidence type="ECO:0000259" key="1">
    <source>
        <dbReference type="Pfam" id="PF05161"/>
    </source>
</evidence>
<organism evidence="3">
    <name type="scientific">bioreactor metagenome</name>
    <dbReference type="NCBI Taxonomy" id="1076179"/>
    <lineage>
        <taxon>unclassified sequences</taxon>
        <taxon>metagenomes</taxon>
        <taxon>ecological metagenomes</taxon>
    </lineage>
</organism>
<sequence length="314" mass="33462">MVICLISGGASALLADTPEGISLEDLRITNELLVKSGATIREINIIRKHLSDIKGGQLARLIHPASCVSLILSDVVGDPVDIIASGPTAPDTSEYSDAYAIARKYKLDKTLPETVTKRLLLGSAGVIPETPDAFHPCFQTTRNRLLGSNKIALEACSRIATQNGFDTHIITDCLQEDYTLVAGFISKTIENFLTNRKADQPVCLLFGGEPTVKVRGTGLGGRNQHLALYLATKLENKPGITILCAGTDGSDGPTDAAGAVVDSTTLKMAQAAGTNVLQYLEQSDSYHFFQQVGGHIITGSTQTNVMDIIIILIN</sequence>
<dbReference type="InterPro" id="IPR025286">
    <property type="entry name" value="MOFRL_assoc_dom"/>
</dbReference>
<dbReference type="Pfam" id="PF05161">
    <property type="entry name" value="MOFRL"/>
    <property type="match status" value="1"/>
</dbReference>
<reference evidence="3" key="1">
    <citation type="submission" date="2019-08" db="EMBL/GenBank/DDBJ databases">
        <authorList>
            <person name="Kucharzyk K."/>
            <person name="Murdoch R.W."/>
            <person name="Higgins S."/>
            <person name="Loffler F."/>
        </authorList>
    </citation>
    <scope>NUCLEOTIDE SEQUENCE</scope>
</reference>
<feature type="domain" description="MOFRL-associated" evidence="2">
    <location>
        <begin position="1"/>
        <end position="119"/>
    </location>
</feature>
<proteinExistence type="predicted"/>
<keyword evidence="3" id="KW-0418">Kinase</keyword>
<dbReference type="FunFam" id="3.40.1480.10:FF:000002">
    <property type="entry name" value="Glycerate kinase"/>
    <property type="match status" value="1"/>
</dbReference>
<dbReference type="GO" id="GO:0005737">
    <property type="term" value="C:cytoplasm"/>
    <property type="evidence" value="ECO:0007669"/>
    <property type="project" value="TreeGrafter"/>
</dbReference>
<name>A0A644WJ93_9ZZZZ</name>
<dbReference type="PANTHER" id="PTHR12227:SF0">
    <property type="entry name" value="GLYCERATE KINASE"/>
    <property type="match status" value="1"/>
</dbReference>